<accession>A0ABQ8S8W2</accession>
<dbReference type="EMBL" id="JAJSOF020000033">
    <property type="protein sequence ID" value="KAJ4430481.1"/>
    <property type="molecule type" value="Genomic_DNA"/>
</dbReference>
<gene>
    <name evidence="1" type="ORF">ANN_22697</name>
</gene>
<reference evidence="1 2" key="1">
    <citation type="journal article" date="2022" name="Allergy">
        <title>Genome assembly and annotation of Periplaneta americana reveal a comprehensive cockroach allergen profile.</title>
        <authorList>
            <person name="Wang L."/>
            <person name="Xiong Q."/>
            <person name="Saelim N."/>
            <person name="Wang L."/>
            <person name="Nong W."/>
            <person name="Wan A.T."/>
            <person name="Shi M."/>
            <person name="Liu X."/>
            <person name="Cao Q."/>
            <person name="Hui J.H.L."/>
            <person name="Sookrung N."/>
            <person name="Leung T.F."/>
            <person name="Tungtrongchitr A."/>
            <person name="Tsui S.K.W."/>
        </authorList>
    </citation>
    <scope>NUCLEOTIDE SEQUENCE [LARGE SCALE GENOMIC DNA]</scope>
    <source>
        <strain evidence="1">PWHHKU_190912</strain>
    </source>
</reference>
<proteinExistence type="predicted"/>
<evidence type="ECO:0000313" key="1">
    <source>
        <dbReference type="EMBL" id="KAJ4430481.1"/>
    </source>
</evidence>
<dbReference type="Proteomes" id="UP001148838">
    <property type="component" value="Unassembled WGS sequence"/>
</dbReference>
<organism evidence="1 2">
    <name type="scientific">Periplaneta americana</name>
    <name type="common">American cockroach</name>
    <name type="synonym">Blatta americana</name>
    <dbReference type="NCBI Taxonomy" id="6978"/>
    <lineage>
        <taxon>Eukaryota</taxon>
        <taxon>Metazoa</taxon>
        <taxon>Ecdysozoa</taxon>
        <taxon>Arthropoda</taxon>
        <taxon>Hexapoda</taxon>
        <taxon>Insecta</taxon>
        <taxon>Pterygota</taxon>
        <taxon>Neoptera</taxon>
        <taxon>Polyneoptera</taxon>
        <taxon>Dictyoptera</taxon>
        <taxon>Blattodea</taxon>
        <taxon>Blattoidea</taxon>
        <taxon>Blattidae</taxon>
        <taxon>Blattinae</taxon>
        <taxon>Periplaneta</taxon>
    </lineage>
</organism>
<evidence type="ECO:0000313" key="2">
    <source>
        <dbReference type="Proteomes" id="UP001148838"/>
    </source>
</evidence>
<sequence>MKRSKQGVLTFVSVLKKKEMSDSEFEHESDHESDVTNDMQFKFVPLLQNFKILFNKSQVTNIKHVKEKSLLVLKSEYTRIFGKEISEKQLRKKIQNMENDLKRKTDKNVTGNKKIVLKEWEKQFMELLSAEENPVFCKVPGALIVGTLAHPVESPNQSQLPKRIKSLLPETDETKSQSTSELQRLVLLEQLKLTRVQMEKEGLIIRRLQSSSGDRNNQENEEMPTYTVL</sequence>
<keyword evidence="2" id="KW-1185">Reference proteome</keyword>
<comment type="caution">
    <text evidence="1">The sequence shown here is derived from an EMBL/GenBank/DDBJ whole genome shotgun (WGS) entry which is preliminary data.</text>
</comment>
<name>A0ABQ8S8W2_PERAM</name>
<protein>
    <submittedName>
        <fullName evidence="1">Uncharacterized protein</fullName>
    </submittedName>
</protein>